<evidence type="ECO:0000256" key="3">
    <source>
        <dbReference type="ARBA" id="ARBA00005152"/>
    </source>
</evidence>
<evidence type="ECO:0000256" key="6">
    <source>
        <dbReference type="ARBA" id="ARBA00022723"/>
    </source>
</evidence>
<dbReference type="Gene3D" id="3.30.300.20">
    <property type="match status" value="1"/>
</dbReference>
<comment type="caution">
    <text evidence="16">The sequence shown here is derived from an EMBL/GenBank/DDBJ whole genome shotgun (WGS) entry which is preliminary data.</text>
</comment>
<dbReference type="GO" id="GO:0008934">
    <property type="term" value="F:inositol monophosphate 1-phosphatase activity"/>
    <property type="evidence" value="ECO:0007669"/>
    <property type="project" value="InterPro"/>
</dbReference>
<evidence type="ECO:0000313" key="17">
    <source>
        <dbReference type="EMBL" id="CAF4490945.1"/>
    </source>
</evidence>
<dbReference type="InterPro" id="IPR033942">
    <property type="entry name" value="IMPase"/>
</dbReference>
<dbReference type="NCBIfam" id="TIGR00231">
    <property type="entry name" value="small_GTP"/>
    <property type="match status" value="1"/>
</dbReference>
<evidence type="ECO:0000256" key="11">
    <source>
        <dbReference type="PIRSR" id="PIRSR600760-2"/>
    </source>
</evidence>
<dbReference type="Proteomes" id="UP000663848">
    <property type="component" value="Unassembled WGS sequence"/>
</dbReference>
<evidence type="ECO:0000256" key="13">
    <source>
        <dbReference type="SAM" id="Coils"/>
    </source>
</evidence>
<dbReference type="PANTHER" id="PTHR20854:SF4">
    <property type="entry name" value="INOSITOL-1-MONOPHOSPHATASE-RELATED"/>
    <property type="match status" value="1"/>
</dbReference>
<dbReference type="PRINTS" id="PR00377">
    <property type="entry name" value="IMPHPHTASES"/>
</dbReference>
<dbReference type="PROSITE" id="PS00629">
    <property type="entry name" value="IMP_1"/>
    <property type="match status" value="1"/>
</dbReference>
<dbReference type="InterPro" id="IPR020552">
    <property type="entry name" value="Inositol_monoPase_Li-sen"/>
</dbReference>
<dbReference type="GO" id="GO:0003723">
    <property type="term" value="F:RNA binding"/>
    <property type="evidence" value="ECO:0007669"/>
    <property type="project" value="InterPro"/>
</dbReference>
<dbReference type="InterPro" id="IPR020583">
    <property type="entry name" value="Inositol_monoP_metal-BS"/>
</dbReference>
<dbReference type="GO" id="GO:0007165">
    <property type="term" value="P:signal transduction"/>
    <property type="evidence" value="ECO:0007669"/>
    <property type="project" value="TreeGrafter"/>
</dbReference>
<dbReference type="InterPro" id="IPR020550">
    <property type="entry name" value="Inositol_monophosphatase_CS"/>
</dbReference>
<keyword evidence="7 12" id="KW-0547">Nucleotide-binding</keyword>
<feature type="binding site" evidence="11">
    <location>
        <position position="585"/>
    </location>
    <ligand>
        <name>Mg(2+)</name>
        <dbReference type="ChEBI" id="CHEBI:18420"/>
        <label>1</label>
        <note>catalytic</note>
    </ligand>
</feature>
<feature type="binding site" evidence="11">
    <location>
        <position position="714"/>
    </location>
    <ligand>
        <name>Mg(2+)</name>
        <dbReference type="ChEBI" id="CHEBI:18420"/>
        <label>1</label>
        <note>catalytic</note>
    </ligand>
</feature>
<dbReference type="AlphaFoldDB" id="A0A820NKE8"/>
<organism evidence="16 18">
    <name type="scientific">Rotaria socialis</name>
    <dbReference type="NCBI Taxonomy" id="392032"/>
    <lineage>
        <taxon>Eukaryota</taxon>
        <taxon>Metazoa</taxon>
        <taxon>Spiralia</taxon>
        <taxon>Gnathifera</taxon>
        <taxon>Rotifera</taxon>
        <taxon>Eurotatoria</taxon>
        <taxon>Bdelloidea</taxon>
        <taxon>Philodinida</taxon>
        <taxon>Philodinidae</taxon>
        <taxon>Rotaria</taxon>
    </lineage>
</organism>
<dbReference type="InterPro" id="IPR009019">
    <property type="entry name" value="KH_sf_prok-type"/>
</dbReference>
<evidence type="ECO:0000256" key="4">
    <source>
        <dbReference type="ARBA" id="ARBA00009759"/>
    </source>
</evidence>
<evidence type="ECO:0000256" key="8">
    <source>
        <dbReference type="ARBA" id="ARBA00022801"/>
    </source>
</evidence>
<keyword evidence="13" id="KW-0175">Coiled coil</keyword>
<keyword evidence="18" id="KW-1185">Reference proteome</keyword>
<name>A0A820NKE8_9BILA</name>
<evidence type="ECO:0000256" key="10">
    <source>
        <dbReference type="ARBA" id="ARBA00023134"/>
    </source>
</evidence>
<dbReference type="Pfam" id="PF01926">
    <property type="entry name" value="MMR_HSR1"/>
    <property type="match status" value="1"/>
</dbReference>
<dbReference type="Proteomes" id="UP000663851">
    <property type="component" value="Unassembled WGS sequence"/>
</dbReference>
<dbReference type="Gene3D" id="3.40.190.80">
    <property type="match status" value="1"/>
</dbReference>
<dbReference type="Proteomes" id="UP000663873">
    <property type="component" value="Unassembled WGS sequence"/>
</dbReference>
<evidence type="ECO:0000259" key="14">
    <source>
        <dbReference type="PROSITE" id="PS51713"/>
    </source>
</evidence>
<dbReference type="InterPro" id="IPR000760">
    <property type="entry name" value="Inositol_monophosphatase-like"/>
</dbReference>
<dbReference type="SUPFAM" id="SSF54814">
    <property type="entry name" value="Prokaryotic type KH domain (KH-domain type II)"/>
    <property type="match status" value="1"/>
</dbReference>
<feature type="binding site" evidence="11">
    <location>
        <position position="588"/>
    </location>
    <ligand>
        <name>Mg(2+)</name>
        <dbReference type="ChEBI" id="CHEBI:18420"/>
        <label>1</label>
        <note>catalytic</note>
    </ligand>
</feature>
<evidence type="ECO:0000313" key="18">
    <source>
        <dbReference type="Proteomes" id="UP000663873"/>
    </source>
</evidence>
<comment type="catalytic activity">
    <reaction evidence="1">
        <text>a myo-inositol phosphate + H2O = myo-inositol + phosphate</text>
        <dbReference type="Rhea" id="RHEA:24056"/>
        <dbReference type="ChEBI" id="CHEBI:15377"/>
        <dbReference type="ChEBI" id="CHEBI:17268"/>
        <dbReference type="ChEBI" id="CHEBI:43474"/>
        <dbReference type="ChEBI" id="CHEBI:84139"/>
        <dbReference type="EC" id="3.1.3.25"/>
    </reaction>
</comment>
<dbReference type="InterPro" id="IPR030388">
    <property type="entry name" value="G_ERA_dom"/>
</dbReference>
<dbReference type="PROSITE" id="PS51713">
    <property type="entry name" value="G_ERA"/>
    <property type="match status" value="1"/>
</dbReference>
<feature type="region of interest" description="G4" evidence="12">
    <location>
        <begin position="193"/>
        <end position="196"/>
    </location>
</feature>
<dbReference type="EMBL" id="CAJOBO010000111">
    <property type="protein sequence ID" value="CAF4132266.1"/>
    <property type="molecule type" value="Genomic_DNA"/>
</dbReference>
<dbReference type="GO" id="GO:0046872">
    <property type="term" value="F:metal ion binding"/>
    <property type="evidence" value="ECO:0007669"/>
    <property type="project" value="UniProtKB-KW"/>
</dbReference>
<evidence type="ECO:0000256" key="2">
    <source>
        <dbReference type="ARBA" id="ARBA00001946"/>
    </source>
</evidence>
<evidence type="ECO:0000256" key="12">
    <source>
        <dbReference type="PROSITE-ProRule" id="PRU01050"/>
    </source>
</evidence>
<feature type="region of interest" description="G5" evidence="12">
    <location>
        <begin position="367"/>
        <end position="369"/>
    </location>
</feature>
<accession>A0A820NKE8</accession>
<dbReference type="CDD" id="cd22534">
    <property type="entry name" value="KH-II_Era"/>
    <property type="match status" value="1"/>
</dbReference>
<dbReference type="Pfam" id="PF00459">
    <property type="entry name" value="Inositol_P"/>
    <property type="match status" value="1"/>
</dbReference>
<dbReference type="PRINTS" id="PR00378">
    <property type="entry name" value="LIIMPHPHTASE"/>
</dbReference>
<dbReference type="EC" id="3.1.3.25" evidence="5"/>
<reference evidence="16" key="1">
    <citation type="submission" date="2021-02" db="EMBL/GenBank/DDBJ databases">
        <authorList>
            <person name="Nowell W R."/>
        </authorList>
    </citation>
    <scope>NUCLEOTIDE SEQUENCE</scope>
</reference>
<dbReference type="Gene3D" id="3.40.50.300">
    <property type="entry name" value="P-loop containing nucleotide triphosphate hydrolases"/>
    <property type="match status" value="1"/>
</dbReference>
<dbReference type="InterPro" id="IPR006073">
    <property type="entry name" value="GTP-bd"/>
</dbReference>
<comment type="similarity">
    <text evidence="12">Belongs to the TRAFAC class TrmE-Era-EngA-EngB-Septin-like GTPase superfamily. Era GTPase family.</text>
</comment>
<dbReference type="PROSITE" id="PS00630">
    <property type="entry name" value="IMP_2"/>
    <property type="match status" value="1"/>
</dbReference>
<dbReference type="Gene3D" id="3.30.540.10">
    <property type="entry name" value="Fructose-1,6-Bisphosphatase, subunit A, domain 1"/>
    <property type="match status" value="1"/>
</dbReference>
<feature type="region of interest" description="G1" evidence="12">
    <location>
        <begin position="77"/>
        <end position="84"/>
    </location>
</feature>
<feature type="region of interest" description="G2" evidence="12">
    <location>
        <begin position="103"/>
        <end position="107"/>
    </location>
</feature>
<dbReference type="PANTHER" id="PTHR20854">
    <property type="entry name" value="INOSITOL MONOPHOSPHATASE"/>
    <property type="match status" value="1"/>
</dbReference>
<dbReference type="InterPro" id="IPR005225">
    <property type="entry name" value="Small_GTP-bd"/>
</dbReference>
<comment type="similarity">
    <text evidence="4">Belongs to the inositol monophosphatase superfamily.</text>
</comment>
<dbReference type="InterPro" id="IPR015946">
    <property type="entry name" value="KH_dom-like_a/b"/>
</dbReference>
<keyword evidence="10 12" id="KW-0342">GTP-binding</keyword>
<dbReference type="FunFam" id="3.40.50.300:FF:002220">
    <property type="entry name" value="GTPase Era, mitochondrial"/>
    <property type="match status" value="1"/>
</dbReference>
<dbReference type="UniPathway" id="UPA00823">
    <property type="reaction ID" value="UER00788"/>
</dbReference>
<evidence type="ECO:0000313" key="16">
    <source>
        <dbReference type="EMBL" id="CAF4390441.1"/>
    </source>
</evidence>
<dbReference type="GO" id="GO:0046854">
    <property type="term" value="P:phosphatidylinositol phosphate biosynthetic process"/>
    <property type="evidence" value="ECO:0007669"/>
    <property type="project" value="InterPro"/>
</dbReference>
<keyword evidence="6 11" id="KW-0479">Metal-binding</keyword>
<feature type="binding site" evidence="11">
    <location>
        <position position="587"/>
    </location>
    <ligand>
        <name>Mg(2+)</name>
        <dbReference type="ChEBI" id="CHEBI:18420"/>
        <label>1</label>
        <note>catalytic</note>
    </ligand>
</feature>
<dbReference type="SUPFAM" id="SSF56655">
    <property type="entry name" value="Carbohydrate phosphatase"/>
    <property type="match status" value="1"/>
</dbReference>
<feature type="binding site" evidence="11">
    <location>
        <position position="565"/>
    </location>
    <ligand>
        <name>Mg(2+)</name>
        <dbReference type="ChEBI" id="CHEBI:18420"/>
        <label>1</label>
        <note>catalytic</note>
    </ligand>
</feature>
<comment type="pathway">
    <text evidence="3">Polyol metabolism; myo-inositol biosynthesis; myo-inositol from D-glucose 6-phosphate: step 2/2.</text>
</comment>
<feature type="region of interest" description="G3" evidence="12">
    <location>
        <begin position="124"/>
        <end position="127"/>
    </location>
</feature>
<evidence type="ECO:0000256" key="5">
    <source>
        <dbReference type="ARBA" id="ARBA00013106"/>
    </source>
</evidence>
<evidence type="ECO:0000313" key="15">
    <source>
        <dbReference type="EMBL" id="CAF4132266.1"/>
    </source>
</evidence>
<evidence type="ECO:0000256" key="7">
    <source>
        <dbReference type="ARBA" id="ARBA00022741"/>
    </source>
</evidence>
<comment type="cofactor">
    <cofactor evidence="2 11">
        <name>Mg(2+)</name>
        <dbReference type="ChEBI" id="CHEBI:18420"/>
    </cofactor>
</comment>
<keyword evidence="8" id="KW-0378">Hydrolase</keyword>
<evidence type="ECO:0000256" key="9">
    <source>
        <dbReference type="ARBA" id="ARBA00022842"/>
    </source>
</evidence>
<gene>
    <name evidence="15" type="ORF">HFQ381_LOCUS3157</name>
    <name evidence="17" type="ORF">QYT958_LOCUS3844</name>
    <name evidence="16" type="ORF">UJA718_LOCUS18381</name>
</gene>
<keyword evidence="9 11" id="KW-0460">Magnesium</keyword>
<dbReference type="GO" id="GO:0005525">
    <property type="term" value="F:GTP binding"/>
    <property type="evidence" value="ECO:0007669"/>
    <property type="project" value="UniProtKB-UniRule"/>
</dbReference>
<dbReference type="CDD" id="cd04163">
    <property type="entry name" value="Era"/>
    <property type="match status" value="1"/>
</dbReference>
<dbReference type="SUPFAM" id="SSF52540">
    <property type="entry name" value="P-loop containing nucleoside triphosphate hydrolases"/>
    <property type="match status" value="1"/>
</dbReference>
<protein>
    <recommendedName>
        <fullName evidence="5">inositol-phosphate phosphatase</fullName>
        <ecNumber evidence="5">3.1.3.25</ecNumber>
    </recommendedName>
</protein>
<dbReference type="FunFam" id="3.30.540.10:FF:000004">
    <property type="entry name" value="Inositol-1-monophosphatase"/>
    <property type="match status" value="1"/>
</dbReference>
<sequence>MITLHRIAVLTCRHARSSMVSRPIHIEPKANEKLIPLSKFDLSKPLIGRTSAEHTAIALLSPDMPPDGELLKVAIIGAPNAGKSTFVNRLMGWRISSVSKRPHTTRHRITGVLTDANKQIVFLDTPGFVAPWRKKRHNLEKSMILDPHSCLWDADLICVVHDVGNHWLRFKLDEEILKCLYAHPEKEAILILNKVDSIKRKRMLLDITTILTDGSLNGVPYRLDSPYHRNGELDMERLFLKTAHEMNIPLPKTENDVKRELLLADMREYEKKLLDIQLENVNLDLEENQVNELISQHQEKRLTLDKLSDEVSSHVPYTSMKDINPFEFKKDVMETTNWHLYYKKLSQIRLFTRDRSTWPFFNQVFMISAKQNRGIAAIRKYLFSRTKSEPWMFHRNFVTDQYPQEIAEMCIREQMLEYLPEEIPYSYLMTNDRWELDENDVLNMTFIIYPRAKQLKRDVSVLLKNHGEAIKLISMEAEKALATTFRCEVKLKLIMTQHDIDLYYRTILDGIGTAGKLVREGFTATKQVTTKEGAADLLTEYDQRVEEILINRLRESFPTHKFIGEESTALGIKSSFTDDPTWIIDPIDGTTNFVHGFPFIAISVALAISKQVVLGIVYNPITDQLYSAIRGRGAFRNGQIIKCSGQKNLSLSQILGEYGPNRDPAILDTKCKILETIIGKVHSIRAMGSAALNLCLVAEGSCDAYFEYGVHIWDYAAGDLIAREAGAYTCDPSGAPLNLIDRRVLCAATKELAEQISPLLIQIDYPHD</sequence>
<dbReference type="EMBL" id="CAJOBR010000282">
    <property type="protein sequence ID" value="CAF4490945.1"/>
    <property type="molecule type" value="Genomic_DNA"/>
</dbReference>
<evidence type="ECO:0000256" key="1">
    <source>
        <dbReference type="ARBA" id="ARBA00001033"/>
    </source>
</evidence>
<dbReference type="FunFam" id="3.40.190.80:FF:000002">
    <property type="entry name" value="Inositol-1-monophosphatase"/>
    <property type="match status" value="1"/>
</dbReference>
<dbReference type="GO" id="GO:0006021">
    <property type="term" value="P:inositol biosynthetic process"/>
    <property type="evidence" value="ECO:0007669"/>
    <property type="project" value="UniProtKB-UniPathway"/>
</dbReference>
<feature type="domain" description="Era-type G" evidence="14">
    <location>
        <begin position="69"/>
        <end position="389"/>
    </location>
</feature>
<proteinExistence type="inferred from homology"/>
<dbReference type="InterPro" id="IPR027417">
    <property type="entry name" value="P-loop_NTPase"/>
</dbReference>
<dbReference type="CDD" id="cd01639">
    <property type="entry name" value="IMPase"/>
    <property type="match status" value="1"/>
</dbReference>
<dbReference type="EMBL" id="CAJOBP010003110">
    <property type="protein sequence ID" value="CAF4390441.1"/>
    <property type="molecule type" value="Genomic_DNA"/>
</dbReference>
<feature type="coiled-coil region" evidence="13">
    <location>
        <begin position="259"/>
        <end position="310"/>
    </location>
</feature>